<proteinExistence type="inferred from homology"/>
<keyword evidence="8" id="KW-0413">Isomerase</keyword>
<dbReference type="GO" id="GO:0006096">
    <property type="term" value="P:glycolytic process"/>
    <property type="evidence" value="ECO:0007669"/>
    <property type="project" value="UniProtKB-UniPathway"/>
</dbReference>
<dbReference type="SUPFAM" id="SSF51182">
    <property type="entry name" value="RmlC-like cupins"/>
    <property type="match status" value="1"/>
</dbReference>
<evidence type="ECO:0000313" key="9">
    <source>
        <dbReference type="Proteomes" id="UP000199071"/>
    </source>
</evidence>
<dbReference type="Gene3D" id="2.60.120.10">
    <property type="entry name" value="Jelly Rolls"/>
    <property type="match status" value="1"/>
</dbReference>
<comment type="similarity">
    <text evidence="2">Belongs to the archaeal-type GPI family.</text>
</comment>
<evidence type="ECO:0000256" key="6">
    <source>
        <dbReference type="ARBA" id="ARBA00029321"/>
    </source>
</evidence>
<feature type="domain" description="Glucose-6-phosphate isomerase prokaryote" evidence="7">
    <location>
        <begin position="25"/>
        <end position="175"/>
    </location>
</feature>
<keyword evidence="4" id="KW-0312">Gluconeogenesis</keyword>
<dbReference type="EC" id="5.3.1.9" evidence="3"/>
<evidence type="ECO:0000256" key="2">
    <source>
        <dbReference type="ARBA" id="ARBA00006542"/>
    </source>
</evidence>
<comment type="catalytic activity">
    <reaction evidence="6">
        <text>alpha-D-glucose 6-phosphate = beta-D-fructose 6-phosphate</text>
        <dbReference type="Rhea" id="RHEA:11816"/>
        <dbReference type="ChEBI" id="CHEBI:57634"/>
        <dbReference type="ChEBI" id="CHEBI:58225"/>
        <dbReference type="EC" id="5.3.1.9"/>
    </reaction>
</comment>
<evidence type="ECO:0000313" key="8">
    <source>
        <dbReference type="EMBL" id="SDB22157.1"/>
    </source>
</evidence>
<organism evidence="8 9">
    <name type="scientific">Bauldia litoralis</name>
    <dbReference type="NCBI Taxonomy" id="665467"/>
    <lineage>
        <taxon>Bacteria</taxon>
        <taxon>Pseudomonadati</taxon>
        <taxon>Pseudomonadota</taxon>
        <taxon>Alphaproteobacteria</taxon>
        <taxon>Hyphomicrobiales</taxon>
        <taxon>Kaistiaceae</taxon>
        <taxon>Bauldia</taxon>
    </lineage>
</organism>
<sequence length="187" mass="20780">MLFPEGVAIDGISGEVTPSTDRYTKKLSELSGLFHDAAAFDKVVAEGGDPIAYEVVDYRKQECDICFGTTIMMPGQVGGEYFMTRGHFHERKDCGEGYYTQSGEGLLLLESREGEVRTVEMKPGICAFIPPEWAHRSINTGSEKLVFVWFCATDAGHDYGTIRERGMRKLVVERDGRPAIIDNPNFA</sequence>
<protein>
    <recommendedName>
        <fullName evidence="3">glucose-6-phosphate isomerase</fullName>
        <ecNumber evidence="3">5.3.1.9</ecNumber>
    </recommendedName>
</protein>
<comment type="pathway">
    <text evidence="1">Carbohydrate degradation; glycolysis; D-glyceraldehyde 3-phosphate and glycerone phosphate from D-glucose: step 2/4.</text>
</comment>
<dbReference type="AlphaFoldDB" id="A0A1G6BNK5"/>
<dbReference type="GO" id="GO:0005737">
    <property type="term" value="C:cytoplasm"/>
    <property type="evidence" value="ECO:0007669"/>
    <property type="project" value="InterPro"/>
</dbReference>
<dbReference type="InterPro" id="IPR010551">
    <property type="entry name" value="G6P_isomerase_prok"/>
</dbReference>
<dbReference type="CDD" id="cd02218">
    <property type="entry name" value="cupin_PGI"/>
    <property type="match status" value="1"/>
</dbReference>
<gene>
    <name evidence="8" type="ORF">SAMN02982931_01659</name>
</gene>
<dbReference type="Proteomes" id="UP000199071">
    <property type="component" value="Unassembled WGS sequence"/>
</dbReference>
<dbReference type="RefSeq" id="WP_244521188.1">
    <property type="nucleotide sequence ID" value="NZ_FMXQ01000003.1"/>
</dbReference>
<keyword evidence="9" id="KW-1185">Reference proteome</keyword>
<dbReference type="InterPro" id="IPR014710">
    <property type="entry name" value="RmlC-like_jellyroll"/>
</dbReference>
<dbReference type="EMBL" id="FMXQ01000003">
    <property type="protein sequence ID" value="SDB22157.1"/>
    <property type="molecule type" value="Genomic_DNA"/>
</dbReference>
<dbReference type="GO" id="GO:0006094">
    <property type="term" value="P:gluconeogenesis"/>
    <property type="evidence" value="ECO:0007669"/>
    <property type="project" value="UniProtKB-KW"/>
</dbReference>
<accession>A0A1G6BNK5</accession>
<evidence type="ECO:0000256" key="5">
    <source>
        <dbReference type="ARBA" id="ARBA00023152"/>
    </source>
</evidence>
<dbReference type="InterPro" id="IPR011051">
    <property type="entry name" value="RmlC_Cupin_sf"/>
</dbReference>
<evidence type="ECO:0000256" key="4">
    <source>
        <dbReference type="ARBA" id="ARBA00022432"/>
    </source>
</evidence>
<dbReference type="Pfam" id="PF06560">
    <property type="entry name" value="GPI"/>
    <property type="match status" value="1"/>
</dbReference>
<dbReference type="UniPathway" id="UPA00109">
    <property type="reaction ID" value="UER00181"/>
</dbReference>
<name>A0A1G6BNK5_9HYPH</name>
<evidence type="ECO:0000256" key="1">
    <source>
        <dbReference type="ARBA" id="ARBA00004926"/>
    </source>
</evidence>
<evidence type="ECO:0000256" key="3">
    <source>
        <dbReference type="ARBA" id="ARBA00011952"/>
    </source>
</evidence>
<evidence type="ECO:0000259" key="7">
    <source>
        <dbReference type="Pfam" id="PF06560"/>
    </source>
</evidence>
<keyword evidence="5" id="KW-0324">Glycolysis</keyword>
<dbReference type="GO" id="GO:0004347">
    <property type="term" value="F:glucose-6-phosphate isomerase activity"/>
    <property type="evidence" value="ECO:0007669"/>
    <property type="project" value="UniProtKB-EC"/>
</dbReference>
<dbReference type="STRING" id="665467.SAMN02982931_01659"/>
<reference evidence="8 9" key="1">
    <citation type="submission" date="2016-10" db="EMBL/GenBank/DDBJ databases">
        <authorList>
            <person name="de Groot N.N."/>
        </authorList>
    </citation>
    <scope>NUCLEOTIDE SEQUENCE [LARGE SCALE GENOMIC DNA]</scope>
    <source>
        <strain evidence="8 9">ATCC 35022</strain>
    </source>
</reference>